<evidence type="ECO:0000256" key="2">
    <source>
        <dbReference type="ARBA" id="ARBA00022692"/>
    </source>
</evidence>
<feature type="region of interest" description="Disordered" evidence="5">
    <location>
        <begin position="1"/>
        <end position="39"/>
    </location>
</feature>
<keyword evidence="8" id="KW-1185">Reference proteome</keyword>
<evidence type="ECO:0000256" key="5">
    <source>
        <dbReference type="SAM" id="MobiDB-lite"/>
    </source>
</evidence>
<dbReference type="GO" id="GO:0005886">
    <property type="term" value="C:plasma membrane"/>
    <property type="evidence" value="ECO:0007669"/>
    <property type="project" value="UniProtKB-SubCell"/>
</dbReference>
<reference evidence="7 8" key="1">
    <citation type="submission" date="2014-06" db="EMBL/GenBank/DDBJ databases">
        <title>Evolutionary Origins and Diversification of the Mycorrhizal Mutualists.</title>
        <authorList>
            <consortium name="DOE Joint Genome Institute"/>
            <consortium name="Mycorrhizal Genomics Consortium"/>
            <person name="Kohler A."/>
            <person name="Kuo A."/>
            <person name="Nagy L.G."/>
            <person name="Floudas D."/>
            <person name="Copeland A."/>
            <person name="Barry K.W."/>
            <person name="Cichocki N."/>
            <person name="Veneault-Fourrey C."/>
            <person name="LaButti K."/>
            <person name="Lindquist E.A."/>
            <person name="Lipzen A."/>
            <person name="Lundell T."/>
            <person name="Morin E."/>
            <person name="Murat C."/>
            <person name="Riley R."/>
            <person name="Ohm R."/>
            <person name="Sun H."/>
            <person name="Tunlid A."/>
            <person name="Henrissat B."/>
            <person name="Grigoriev I.V."/>
            <person name="Hibbett D.S."/>
            <person name="Martin F."/>
        </authorList>
    </citation>
    <scope>NUCLEOTIDE SEQUENCE [LARGE SCALE GENOMIC DNA]</scope>
    <source>
        <strain evidence="7 8">SS14</strain>
    </source>
</reference>
<evidence type="ECO:0000256" key="3">
    <source>
        <dbReference type="ARBA" id="ARBA00022989"/>
    </source>
</evidence>
<accession>A0A0C9W0Z4</accession>
<keyword evidence="2 6" id="KW-0812">Transmembrane</keyword>
<dbReference type="Gene3D" id="1.20.58.340">
    <property type="entry name" value="Magnesium transport protein CorA, transmembrane region"/>
    <property type="match status" value="1"/>
</dbReference>
<gene>
    <name evidence="7" type="ORF">M422DRAFT_46945</name>
</gene>
<proteinExistence type="predicted"/>
<protein>
    <submittedName>
        <fullName evidence="7">Uncharacterized protein</fullName>
    </submittedName>
</protein>
<dbReference type="GO" id="GO:0015087">
    <property type="term" value="F:cobalt ion transmembrane transporter activity"/>
    <property type="evidence" value="ECO:0007669"/>
    <property type="project" value="TreeGrafter"/>
</dbReference>
<evidence type="ECO:0000256" key="4">
    <source>
        <dbReference type="ARBA" id="ARBA00023136"/>
    </source>
</evidence>
<name>A0A0C9W0Z4_SPHS4</name>
<sequence length="573" mass="66133">MSHPPAYATTEAISNSRLPRRVPRAPYRHAAPSGPWPWQNLDDHIPEESNNATDIEETQYPENHWRNYPESRFPNWKKEQVGRSKIMTDLPSNGESTIYHIDVLQNGEFKRVNPSKVSDDDESAFEEAMMVKKEYSEDNRVRLRAYFVENMTVSVMQLIGQKFNVEPFFWTSSVNWIPSRYQENPKSGKGDHITVILKFPRAILVKFLTGDNNSSDKLATGEIIDTQRPLPLRKIDPYDSNDTSDTLANSDIGHAIITDLLAIHMERSIEGSTVITYHPCEEWLTTTASKLHTRVYLAGQSVYWNHIFTKSEDPTFVMLATLWYALYAWDEALEILFNHISELELKVISTNSMELTQELHKIRAHLLHYASLLEDFEQSVVFVRDTTNPAMDIVKPGKAAESQALLCKESANLLTQIRRLKLNRETWDKRLKNVMHLVFSKVNIEDSKVMQRLTEAAVRDSAAMKQISYLTMVFLPASFIAGIFGMNVKEINQGAKGSLPHYFETAIPLTIVTAWVIIAFQRRWSQRQDTTYVPLWRRFMWPYDYVKSAIHRRWGKEQERSISKSDKTALNEV</sequence>
<dbReference type="InterPro" id="IPR002523">
    <property type="entry name" value="MgTranspt_CorA/ZnTranspt_ZntB"/>
</dbReference>
<dbReference type="GO" id="GO:0015095">
    <property type="term" value="F:magnesium ion transmembrane transporter activity"/>
    <property type="evidence" value="ECO:0007669"/>
    <property type="project" value="TreeGrafter"/>
</dbReference>
<dbReference type="Pfam" id="PF01544">
    <property type="entry name" value="CorA"/>
    <property type="match status" value="1"/>
</dbReference>
<dbReference type="OrthoDB" id="3231000at2759"/>
<dbReference type="AlphaFoldDB" id="A0A0C9W0Z4"/>
<dbReference type="EMBL" id="KN837113">
    <property type="protein sequence ID" value="KIJ45140.1"/>
    <property type="molecule type" value="Genomic_DNA"/>
</dbReference>
<keyword evidence="4 6" id="KW-0472">Membrane</keyword>
<feature type="compositionally biased region" description="Basic residues" evidence="5">
    <location>
        <begin position="18"/>
        <end position="27"/>
    </location>
</feature>
<dbReference type="PANTHER" id="PTHR46494">
    <property type="entry name" value="CORA FAMILY METAL ION TRANSPORTER (EUROFUNG)"/>
    <property type="match status" value="1"/>
</dbReference>
<dbReference type="HOGENOM" id="CLU_018401_0_0_1"/>
<feature type="transmembrane region" description="Helical" evidence="6">
    <location>
        <begin position="467"/>
        <end position="487"/>
    </location>
</feature>
<dbReference type="Proteomes" id="UP000054279">
    <property type="component" value="Unassembled WGS sequence"/>
</dbReference>
<evidence type="ECO:0000313" key="8">
    <source>
        <dbReference type="Proteomes" id="UP000054279"/>
    </source>
</evidence>
<feature type="transmembrane region" description="Helical" evidence="6">
    <location>
        <begin position="499"/>
        <end position="520"/>
    </location>
</feature>
<keyword evidence="3 6" id="KW-1133">Transmembrane helix</keyword>
<evidence type="ECO:0000256" key="1">
    <source>
        <dbReference type="ARBA" id="ARBA00004651"/>
    </source>
</evidence>
<evidence type="ECO:0000256" key="6">
    <source>
        <dbReference type="SAM" id="Phobius"/>
    </source>
</evidence>
<dbReference type="GO" id="GO:0000287">
    <property type="term" value="F:magnesium ion binding"/>
    <property type="evidence" value="ECO:0007669"/>
    <property type="project" value="TreeGrafter"/>
</dbReference>
<dbReference type="InterPro" id="IPR045863">
    <property type="entry name" value="CorA_TM1_TM2"/>
</dbReference>
<dbReference type="GO" id="GO:0050897">
    <property type="term" value="F:cobalt ion binding"/>
    <property type="evidence" value="ECO:0007669"/>
    <property type="project" value="TreeGrafter"/>
</dbReference>
<dbReference type="PANTHER" id="PTHR46494:SF1">
    <property type="entry name" value="CORA FAMILY METAL ION TRANSPORTER (EUROFUNG)"/>
    <property type="match status" value="1"/>
</dbReference>
<evidence type="ECO:0000313" key="7">
    <source>
        <dbReference type="EMBL" id="KIJ45140.1"/>
    </source>
</evidence>
<organism evidence="7 8">
    <name type="scientific">Sphaerobolus stellatus (strain SS14)</name>
    <dbReference type="NCBI Taxonomy" id="990650"/>
    <lineage>
        <taxon>Eukaryota</taxon>
        <taxon>Fungi</taxon>
        <taxon>Dikarya</taxon>
        <taxon>Basidiomycota</taxon>
        <taxon>Agaricomycotina</taxon>
        <taxon>Agaricomycetes</taxon>
        <taxon>Phallomycetidae</taxon>
        <taxon>Geastrales</taxon>
        <taxon>Sphaerobolaceae</taxon>
        <taxon>Sphaerobolus</taxon>
    </lineage>
</organism>
<dbReference type="SUPFAM" id="SSF144083">
    <property type="entry name" value="Magnesium transport protein CorA, transmembrane region"/>
    <property type="match status" value="1"/>
</dbReference>
<comment type="subcellular location">
    <subcellularLocation>
        <location evidence="1">Cell membrane</location>
        <topology evidence="1">Multi-pass membrane protein</topology>
    </subcellularLocation>
</comment>